<evidence type="ECO:0000256" key="1">
    <source>
        <dbReference type="SAM" id="Phobius"/>
    </source>
</evidence>
<name>A0A7W7ZJB1_9BACT</name>
<evidence type="ECO:0000313" key="2">
    <source>
        <dbReference type="EMBL" id="MBB5060969.1"/>
    </source>
</evidence>
<dbReference type="EMBL" id="JACHIP010000024">
    <property type="protein sequence ID" value="MBB5060969.1"/>
    <property type="molecule type" value="Genomic_DNA"/>
</dbReference>
<keyword evidence="1" id="KW-1133">Transmembrane helix</keyword>
<evidence type="ECO:0000313" key="3">
    <source>
        <dbReference type="Proteomes" id="UP000540989"/>
    </source>
</evidence>
<reference evidence="2 3" key="1">
    <citation type="submission" date="2020-08" db="EMBL/GenBank/DDBJ databases">
        <title>Genomic Encyclopedia of Type Strains, Phase IV (KMG-V): Genome sequencing to study the core and pangenomes of soil and plant-associated prokaryotes.</title>
        <authorList>
            <person name="Whitman W."/>
        </authorList>
    </citation>
    <scope>NUCLEOTIDE SEQUENCE [LARGE SCALE GENOMIC DNA]</scope>
    <source>
        <strain evidence="2 3">M8UP14</strain>
    </source>
</reference>
<dbReference type="RefSeq" id="WP_184223592.1">
    <property type="nucleotide sequence ID" value="NZ_JACHIP010000024.1"/>
</dbReference>
<proteinExistence type="predicted"/>
<dbReference type="Proteomes" id="UP000540989">
    <property type="component" value="Unassembled WGS sequence"/>
</dbReference>
<organism evidence="2 3">
    <name type="scientific">Granulicella aggregans</name>
    <dbReference type="NCBI Taxonomy" id="474949"/>
    <lineage>
        <taxon>Bacteria</taxon>
        <taxon>Pseudomonadati</taxon>
        <taxon>Acidobacteriota</taxon>
        <taxon>Terriglobia</taxon>
        <taxon>Terriglobales</taxon>
        <taxon>Acidobacteriaceae</taxon>
        <taxon>Granulicella</taxon>
    </lineage>
</organism>
<feature type="transmembrane region" description="Helical" evidence="1">
    <location>
        <begin position="25"/>
        <end position="42"/>
    </location>
</feature>
<keyword evidence="1" id="KW-0472">Membrane</keyword>
<protein>
    <submittedName>
        <fullName evidence="2">Uncharacterized protein</fullName>
    </submittedName>
</protein>
<comment type="caution">
    <text evidence="2">The sequence shown here is derived from an EMBL/GenBank/DDBJ whole genome shotgun (WGS) entry which is preliminary data.</text>
</comment>
<dbReference type="AlphaFoldDB" id="A0A7W7ZJB1"/>
<accession>A0A7W7ZJB1</accession>
<gene>
    <name evidence="2" type="ORF">HDF16_005705</name>
</gene>
<sequence>MKRYTLATFVDISYLRVLNAARPAFLYYLATGLLLIGLRPLAAQTQATGARPLTVPARYVVTPFGYFDPACVAGLSKGDSFLRDLGVIRRANGNTDIVPTCASPRFNAKGEVISSNSGNRDIPQPSTNGYIVYESLVGNTSYGALNANITVPGVPSSNDGQTLYFFPGLEDHTADITILQPVLEWNGLTQNAWDIASWNCCYNNVMLHSSPVVVNSGDNILGTMQSTCQAGTPSCSSWNITTKDVTSGKSTVLSQTSSYGQTFNWALGGALEAYGIAQCSDFPPNSSTTFSNLMLSDYNFVAISPNWSLTNNSAGDSVQCNYGAQETASQITLIYGQPTAAAPYVTSSKWVYPSPVHHTIEFKITVADSTPGAVITYIFYDSSGNNLNSGTTTSGGTITSSAVGTSSSVSLVIGANATNYKFSGYSGMMQYSESNTQMGN</sequence>
<keyword evidence="3" id="KW-1185">Reference proteome</keyword>
<keyword evidence="1" id="KW-0812">Transmembrane</keyword>